<feature type="transmembrane region" description="Helical" evidence="2">
    <location>
        <begin position="20"/>
        <end position="43"/>
    </location>
</feature>
<sequence length="241" mass="26727">MDALPKVNLVQGCQHVAGVFITFGMFVILYLVVVNVEMFSIKVSRFLQRRQRRDQGEPKDNSSGEEATDATAIELASAQATIVLLKEEIQLLRQQKNAIASKDEEIASLKNQVQQLEEEKGQLMAAAERIESLQKQRSNHQGEASAMNELLRANEQIGSLQTQLQEVTKAMSEELTSMKHKQGDLIAVAGRVVEASELLISPFMDASSAEVDLSLLDGRIRSLQSELDNWIDTVICTMESP</sequence>
<proteinExistence type="predicted"/>
<evidence type="ECO:0000313" key="4">
    <source>
        <dbReference type="Proteomes" id="UP001153069"/>
    </source>
</evidence>
<accession>A0A9N8D474</accession>
<evidence type="ECO:0000256" key="2">
    <source>
        <dbReference type="SAM" id="Phobius"/>
    </source>
</evidence>
<reference evidence="3" key="1">
    <citation type="submission" date="2020-06" db="EMBL/GenBank/DDBJ databases">
        <authorList>
            <consortium name="Plant Systems Biology data submission"/>
        </authorList>
    </citation>
    <scope>NUCLEOTIDE SEQUENCE</scope>
    <source>
        <strain evidence="3">D6</strain>
    </source>
</reference>
<feature type="coiled-coil region" evidence="1">
    <location>
        <begin position="75"/>
        <end position="170"/>
    </location>
</feature>
<keyword evidence="2" id="KW-0812">Transmembrane</keyword>
<keyword evidence="2" id="KW-1133">Transmembrane helix</keyword>
<name>A0A9N8D474_9STRA</name>
<protein>
    <submittedName>
        <fullName evidence="3">Uncharacterized protein</fullName>
    </submittedName>
</protein>
<evidence type="ECO:0000313" key="3">
    <source>
        <dbReference type="EMBL" id="CAB9496112.1"/>
    </source>
</evidence>
<dbReference type="EMBL" id="CAICTM010000001">
    <property type="protein sequence ID" value="CAB9496112.1"/>
    <property type="molecule type" value="Genomic_DNA"/>
</dbReference>
<dbReference type="AlphaFoldDB" id="A0A9N8D474"/>
<evidence type="ECO:0000256" key="1">
    <source>
        <dbReference type="SAM" id="Coils"/>
    </source>
</evidence>
<dbReference type="Proteomes" id="UP001153069">
    <property type="component" value="Unassembled WGS sequence"/>
</dbReference>
<keyword evidence="2" id="KW-0472">Membrane</keyword>
<organism evidence="3 4">
    <name type="scientific">Seminavis robusta</name>
    <dbReference type="NCBI Taxonomy" id="568900"/>
    <lineage>
        <taxon>Eukaryota</taxon>
        <taxon>Sar</taxon>
        <taxon>Stramenopiles</taxon>
        <taxon>Ochrophyta</taxon>
        <taxon>Bacillariophyta</taxon>
        <taxon>Bacillariophyceae</taxon>
        <taxon>Bacillariophycidae</taxon>
        <taxon>Naviculales</taxon>
        <taxon>Naviculaceae</taxon>
        <taxon>Seminavis</taxon>
    </lineage>
</organism>
<keyword evidence="4" id="KW-1185">Reference proteome</keyword>
<comment type="caution">
    <text evidence="3">The sequence shown here is derived from an EMBL/GenBank/DDBJ whole genome shotgun (WGS) entry which is preliminary data.</text>
</comment>
<gene>
    <name evidence="3" type="ORF">SEMRO_1_G000900.1</name>
</gene>
<keyword evidence="1" id="KW-0175">Coiled coil</keyword>